<evidence type="ECO:0000313" key="2">
    <source>
        <dbReference type="Proteomes" id="UP001549036"/>
    </source>
</evidence>
<comment type="caution">
    <text evidence="1">The sequence shown here is derived from an EMBL/GenBank/DDBJ whole genome shotgun (WGS) entry which is preliminary data.</text>
</comment>
<evidence type="ECO:0000313" key="1">
    <source>
        <dbReference type="EMBL" id="MET3595134.1"/>
    </source>
</evidence>
<protein>
    <submittedName>
        <fullName evidence="1">Uncharacterized protein</fullName>
    </submittedName>
</protein>
<keyword evidence="2" id="KW-1185">Reference proteome</keyword>
<dbReference type="EMBL" id="JBEPLM010000009">
    <property type="protein sequence ID" value="MET3595134.1"/>
    <property type="molecule type" value="Genomic_DNA"/>
</dbReference>
<reference evidence="1 2" key="1">
    <citation type="submission" date="2024-06" db="EMBL/GenBank/DDBJ databases">
        <title>Genomic Encyclopedia of Type Strains, Phase IV (KMG-IV): sequencing the most valuable type-strain genomes for metagenomic binning, comparative biology and taxonomic classification.</title>
        <authorList>
            <person name="Goeker M."/>
        </authorList>
    </citation>
    <scope>NUCLEOTIDE SEQUENCE [LARGE SCALE GENOMIC DNA]</scope>
    <source>
        <strain evidence="1 2">DSM 29846</strain>
    </source>
</reference>
<gene>
    <name evidence="1" type="ORF">ABID26_004546</name>
</gene>
<proteinExistence type="predicted"/>
<name>A0ABV2HXM7_9HYPH</name>
<sequence>MLLFRKIRALRKERIRIITEHLYKVARFGFSNAGARKPQRDLSGFVWISRASPIGPAQHAAHSHEMMAEYVELVLVEQSLSSMNWPFFDRVGDVVEKTDGCVLFDIRVEGDTRMLRMAAIGYSANGTVAIMMDKNGRLSSTPSMETTTLSLPNLARGIRFRWPNKFALATTARPHNCLRSFSKLTSAGAARVHCTAHRET</sequence>
<dbReference type="RefSeq" id="WP_354416464.1">
    <property type="nucleotide sequence ID" value="NZ_JBEPLM010000009.1"/>
</dbReference>
<dbReference type="Proteomes" id="UP001549036">
    <property type="component" value="Unassembled WGS sequence"/>
</dbReference>
<organism evidence="1 2">
    <name type="scientific">Mesorhizobium shonense</name>
    <dbReference type="NCBI Taxonomy" id="1209948"/>
    <lineage>
        <taxon>Bacteria</taxon>
        <taxon>Pseudomonadati</taxon>
        <taxon>Pseudomonadota</taxon>
        <taxon>Alphaproteobacteria</taxon>
        <taxon>Hyphomicrobiales</taxon>
        <taxon>Phyllobacteriaceae</taxon>
        <taxon>Mesorhizobium</taxon>
    </lineage>
</organism>
<accession>A0ABV2HXM7</accession>